<dbReference type="InterPro" id="IPR036465">
    <property type="entry name" value="vWFA_dom_sf"/>
</dbReference>
<evidence type="ECO:0000313" key="8">
    <source>
        <dbReference type="Proteomes" id="UP000680038"/>
    </source>
</evidence>
<proteinExistence type="predicted"/>
<dbReference type="PANTHER" id="PTHR22550">
    <property type="entry name" value="SPORE GERMINATION PROTEIN"/>
    <property type="match status" value="1"/>
</dbReference>
<keyword evidence="4 5" id="KW-0472">Membrane</keyword>
<dbReference type="AlphaFoldDB" id="A0A916JK10"/>
<dbReference type="SUPFAM" id="SSF53300">
    <property type="entry name" value="vWA-like"/>
    <property type="match status" value="1"/>
</dbReference>
<name>A0A916JK10_9BACT</name>
<keyword evidence="3 5" id="KW-1133">Transmembrane helix</keyword>
<evidence type="ECO:0000256" key="3">
    <source>
        <dbReference type="ARBA" id="ARBA00022989"/>
    </source>
</evidence>
<accession>A0A916JK10</accession>
<reference evidence="7" key="1">
    <citation type="submission" date="2021-04" db="EMBL/GenBank/DDBJ databases">
        <authorList>
            <person name="Rodrigo-Torres L."/>
            <person name="Arahal R. D."/>
            <person name="Lucena T."/>
        </authorList>
    </citation>
    <scope>NUCLEOTIDE SEQUENCE</scope>
    <source>
        <strain evidence="7">CECT 9275</strain>
    </source>
</reference>
<dbReference type="InterPro" id="IPR050768">
    <property type="entry name" value="UPF0353/GerABKA_families"/>
</dbReference>
<evidence type="ECO:0000256" key="4">
    <source>
        <dbReference type="ARBA" id="ARBA00023136"/>
    </source>
</evidence>
<feature type="domain" description="VWFA" evidence="6">
    <location>
        <begin position="93"/>
        <end position="290"/>
    </location>
</feature>
<sequence length="334" mass="37327">MPIFGDIKLHNTFIMNWNYPLGTTEYFFIFFFICLYIAYIIRTVRVARQLKTTARTLIIKLFLRMVTFALLMISLLGPSFGEADQEIKAQGKDIYLVVDLSMSMNAADVIPSRLEKVKFELSRFVENQKANRIGIIVFSNDAYVQVPLTYDADALGLFIQSLQTDLIPGSGTNLCRAAELAFNRLINGDEPDGRSKMMVLFTDGENSKDCAGALFNNLRRYGIGVYTVGVGTKAGTSIRSKNGLLKDERGKLVITKLNEDFLSGFSLNAKGGYYELSNTRNDMDPLIAEITSARGSFINARTVMVDSNKYYYFLGAALVLVLMDVLITIGTFRL</sequence>
<keyword evidence="1" id="KW-1003">Cell membrane</keyword>
<evidence type="ECO:0000259" key="6">
    <source>
        <dbReference type="PROSITE" id="PS50234"/>
    </source>
</evidence>
<dbReference type="Pfam" id="PF13519">
    <property type="entry name" value="VWA_2"/>
    <property type="match status" value="1"/>
</dbReference>
<protein>
    <recommendedName>
        <fullName evidence="6">VWFA domain-containing protein</fullName>
    </recommendedName>
</protein>
<dbReference type="Proteomes" id="UP000680038">
    <property type="component" value="Unassembled WGS sequence"/>
</dbReference>
<evidence type="ECO:0000256" key="1">
    <source>
        <dbReference type="ARBA" id="ARBA00022475"/>
    </source>
</evidence>
<dbReference type="SMART" id="SM00327">
    <property type="entry name" value="VWA"/>
    <property type="match status" value="1"/>
</dbReference>
<keyword evidence="8" id="KW-1185">Reference proteome</keyword>
<feature type="transmembrane region" description="Helical" evidence="5">
    <location>
        <begin position="310"/>
        <end position="332"/>
    </location>
</feature>
<organism evidence="7 8">
    <name type="scientific">Dyadobacter helix</name>
    <dbReference type="NCBI Taxonomy" id="2822344"/>
    <lineage>
        <taxon>Bacteria</taxon>
        <taxon>Pseudomonadati</taxon>
        <taxon>Bacteroidota</taxon>
        <taxon>Cytophagia</taxon>
        <taxon>Cytophagales</taxon>
        <taxon>Spirosomataceae</taxon>
        <taxon>Dyadobacter</taxon>
    </lineage>
</organism>
<feature type="transmembrane region" description="Helical" evidence="5">
    <location>
        <begin position="23"/>
        <end position="41"/>
    </location>
</feature>
<dbReference type="EMBL" id="CAJRAF010000004">
    <property type="protein sequence ID" value="CAG5018985.1"/>
    <property type="molecule type" value="Genomic_DNA"/>
</dbReference>
<evidence type="ECO:0000256" key="5">
    <source>
        <dbReference type="SAM" id="Phobius"/>
    </source>
</evidence>
<keyword evidence="2 5" id="KW-0812">Transmembrane</keyword>
<dbReference type="PANTHER" id="PTHR22550:SF5">
    <property type="entry name" value="LEUCINE ZIPPER PROTEIN 4"/>
    <property type="match status" value="1"/>
</dbReference>
<comment type="caution">
    <text evidence="7">The sequence shown here is derived from an EMBL/GenBank/DDBJ whole genome shotgun (WGS) entry which is preliminary data.</text>
</comment>
<evidence type="ECO:0000256" key="2">
    <source>
        <dbReference type="ARBA" id="ARBA00022692"/>
    </source>
</evidence>
<evidence type="ECO:0000313" key="7">
    <source>
        <dbReference type="EMBL" id="CAG5018985.1"/>
    </source>
</evidence>
<dbReference type="PROSITE" id="PS50234">
    <property type="entry name" value="VWFA"/>
    <property type="match status" value="1"/>
</dbReference>
<gene>
    <name evidence="7" type="ORF">DYBT9275_06117</name>
</gene>
<dbReference type="InterPro" id="IPR002035">
    <property type="entry name" value="VWF_A"/>
</dbReference>
<dbReference type="Gene3D" id="3.40.50.410">
    <property type="entry name" value="von Willebrand factor, type A domain"/>
    <property type="match status" value="1"/>
</dbReference>